<comment type="caution">
    <text evidence="1">The sequence shown here is derived from an EMBL/GenBank/DDBJ whole genome shotgun (WGS) entry which is preliminary data.</text>
</comment>
<accession>A0A8H3WQ92</accession>
<dbReference type="AlphaFoldDB" id="A0A8H3WQ92"/>
<name>A0A8H3WQ92_9PEZI</name>
<protein>
    <submittedName>
        <fullName evidence="1">Uncharacterized protein</fullName>
    </submittedName>
</protein>
<keyword evidence="2" id="KW-1185">Reference proteome</keyword>
<sequence>MHMKNLALLFGTIATAINRPFTSDEIEAIKNVPEVDFIPRFIAEEISQLPPLDIDENISDCMIGVLEKCVLRVYTHCSVKCGNPDGHPIECLRKCNELAFDICERLDCWGMPS</sequence>
<evidence type="ECO:0000313" key="2">
    <source>
        <dbReference type="Proteomes" id="UP000434172"/>
    </source>
</evidence>
<gene>
    <name evidence="1" type="ORF">GQ607_001669</name>
</gene>
<reference evidence="1 2" key="1">
    <citation type="submission" date="2019-12" db="EMBL/GenBank/DDBJ databases">
        <title>A genome sequence resource for the geographically widespread anthracnose pathogen Colletotrichum asianum.</title>
        <authorList>
            <person name="Meng Y."/>
        </authorList>
    </citation>
    <scope>NUCLEOTIDE SEQUENCE [LARGE SCALE GENOMIC DNA]</scope>
    <source>
        <strain evidence="1 2">ICMP 18580</strain>
    </source>
</reference>
<evidence type="ECO:0000313" key="1">
    <source>
        <dbReference type="EMBL" id="KAF0330800.1"/>
    </source>
</evidence>
<organism evidence="1 2">
    <name type="scientific">Colletotrichum asianum</name>
    <dbReference type="NCBI Taxonomy" id="702518"/>
    <lineage>
        <taxon>Eukaryota</taxon>
        <taxon>Fungi</taxon>
        <taxon>Dikarya</taxon>
        <taxon>Ascomycota</taxon>
        <taxon>Pezizomycotina</taxon>
        <taxon>Sordariomycetes</taxon>
        <taxon>Hypocreomycetidae</taxon>
        <taxon>Glomerellales</taxon>
        <taxon>Glomerellaceae</taxon>
        <taxon>Colletotrichum</taxon>
        <taxon>Colletotrichum gloeosporioides species complex</taxon>
    </lineage>
</organism>
<dbReference type="Proteomes" id="UP000434172">
    <property type="component" value="Unassembled WGS sequence"/>
</dbReference>
<dbReference type="EMBL" id="WOWK01000005">
    <property type="protein sequence ID" value="KAF0330800.1"/>
    <property type="molecule type" value="Genomic_DNA"/>
</dbReference>
<proteinExistence type="predicted"/>